<dbReference type="PANTHER" id="PTHR33495">
    <property type="entry name" value="ANTI-SIGMA FACTOR ANTAGONIST TM_1081-RELATED-RELATED"/>
    <property type="match status" value="1"/>
</dbReference>
<dbReference type="PROSITE" id="PS50801">
    <property type="entry name" value="STAS"/>
    <property type="match status" value="1"/>
</dbReference>
<evidence type="ECO:0000256" key="1">
    <source>
        <dbReference type="SAM" id="MobiDB-lite"/>
    </source>
</evidence>
<dbReference type="Proteomes" id="UP001152755">
    <property type="component" value="Unassembled WGS sequence"/>
</dbReference>
<comment type="caution">
    <text evidence="3">The sequence shown here is derived from an EMBL/GenBank/DDBJ whole genome shotgun (WGS) entry which is preliminary data.</text>
</comment>
<feature type="region of interest" description="Disordered" evidence="1">
    <location>
        <begin position="169"/>
        <end position="201"/>
    </location>
</feature>
<dbReference type="Pfam" id="PF01740">
    <property type="entry name" value="STAS"/>
    <property type="match status" value="1"/>
</dbReference>
<gene>
    <name evidence="3" type="ORF">NVS88_18055</name>
</gene>
<evidence type="ECO:0000259" key="2">
    <source>
        <dbReference type="PROSITE" id="PS50801"/>
    </source>
</evidence>
<dbReference type="PANTHER" id="PTHR33495:SF2">
    <property type="entry name" value="ANTI-SIGMA FACTOR ANTAGONIST TM_1081-RELATED"/>
    <property type="match status" value="1"/>
</dbReference>
<dbReference type="Gene3D" id="3.30.750.24">
    <property type="entry name" value="STAS domain"/>
    <property type="match status" value="1"/>
</dbReference>
<evidence type="ECO:0000313" key="3">
    <source>
        <dbReference type="EMBL" id="MDG3016461.1"/>
    </source>
</evidence>
<dbReference type="InterPro" id="IPR029016">
    <property type="entry name" value="GAF-like_dom_sf"/>
</dbReference>
<dbReference type="InterPro" id="IPR002645">
    <property type="entry name" value="STAS_dom"/>
</dbReference>
<proteinExistence type="predicted"/>
<accession>A0A9X4RIU5</accession>
<dbReference type="EMBL" id="JANRHA010000013">
    <property type="protein sequence ID" value="MDG3016461.1"/>
    <property type="molecule type" value="Genomic_DNA"/>
</dbReference>
<dbReference type="SUPFAM" id="SSF52091">
    <property type="entry name" value="SpoIIaa-like"/>
    <property type="match status" value="1"/>
</dbReference>
<evidence type="ECO:0000313" key="4">
    <source>
        <dbReference type="Proteomes" id="UP001152755"/>
    </source>
</evidence>
<sequence>MSTHDRAGPWVDTDDHDRVWRDCEAIARADALAAITARVVAEVPGADYAGIVGGAYLADRPRDEQPDHVPVVTLDQLYTATPDGPGRSAVREHHCERITDLRRETRWPEFVAQASTLGVRCALCLPFTCPSAGHGVLNVYGSAAGGFDANAENVLSKFAAQAEAVLSQQGSGSAVPGRAESPAVAPRPTHHGVHTDDRQAVEDEGRSAEIAAAAIRDHLPEPDARTERLYPRDRTSHRCGQNLELACTRTSSSLILHVTGEVDLANASELSATLHNIALGCGDRRITLDLTGAGFISVSGFEALHSVAQRCGEDDPSITLVATAEVIRLLRLLGMDSEFVCHTAVRE</sequence>
<dbReference type="RefSeq" id="WP_277830623.1">
    <property type="nucleotide sequence ID" value="NZ_JAAIVF010000001.1"/>
</dbReference>
<dbReference type="InterPro" id="IPR036513">
    <property type="entry name" value="STAS_dom_sf"/>
</dbReference>
<name>A0A9X4RIU5_9ACTN</name>
<keyword evidence="4" id="KW-1185">Reference proteome</keyword>
<dbReference type="Gene3D" id="3.30.450.40">
    <property type="match status" value="1"/>
</dbReference>
<reference evidence="3" key="1">
    <citation type="submission" date="2022-08" db="EMBL/GenBank/DDBJ databases">
        <title>Genome analysis of Corynebacteriales strain.</title>
        <authorList>
            <person name="Lee S.D."/>
        </authorList>
    </citation>
    <scope>NUCLEOTIDE SEQUENCE</scope>
    <source>
        <strain evidence="3">D3-21</strain>
    </source>
</reference>
<protein>
    <submittedName>
        <fullName evidence="3">STAS domain-containing protein</fullName>
    </submittedName>
</protein>
<dbReference type="AlphaFoldDB" id="A0A9X4RIU5"/>
<dbReference type="CDD" id="cd07043">
    <property type="entry name" value="STAS_anti-anti-sigma_factors"/>
    <property type="match status" value="1"/>
</dbReference>
<organism evidence="3 4">
    <name type="scientific">Speluncibacter jeojiensis</name>
    <dbReference type="NCBI Taxonomy" id="2710754"/>
    <lineage>
        <taxon>Bacteria</taxon>
        <taxon>Bacillati</taxon>
        <taxon>Actinomycetota</taxon>
        <taxon>Actinomycetes</taxon>
        <taxon>Mycobacteriales</taxon>
        <taxon>Speluncibacteraceae</taxon>
        <taxon>Speluncibacter</taxon>
    </lineage>
</organism>
<feature type="domain" description="STAS" evidence="2">
    <location>
        <begin position="243"/>
        <end position="333"/>
    </location>
</feature>
<dbReference type="SUPFAM" id="SSF55781">
    <property type="entry name" value="GAF domain-like"/>
    <property type="match status" value="1"/>
</dbReference>
<dbReference type="GO" id="GO:0043856">
    <property type="term" value="F:anti-sigma factor antagonist activity"/>
    <property type="evidence" value="ECO:0007669"/>
    <property type="project" value="TreeGrafter"/>
</dbReference>